<name>A0ABW0FF01_9MICO</name>
<dbReference type="GeneID" id="303295887"/>
<evidence type="ECO:0000313" key="2">
    <source>
        <dbReference type="EMBL" id="MFC5297588.1"/>
    </source>
</evidence>
<sequence>MLDEDDATAHDATHRSAPLTALELRARAEMTAPAGTGRHGARHRADDSAPHGALFTRLDDLSEAAREDLFGPPVQHALYVYYAEGPTLVGAVLDPPVAVHAPSASTLDARIRTYVAEHRGVVEADVQTFGRRVERDHALRILSAPRS</sequence>
<dbReference type="RefSeq" id="WP_193116712.1">
    <property type="nucleotide sequence ID" value="NZ_BAAAIR010000006.1"/>
</dbReference>
<comment type="caution">
    <text evidence="2">The sequence shown here is derived from an EMBL/GenBank/DDBJ whole genome shotgun (WGS) entry which is preliminary data.</text>
</comment>
<evidence type="ECO:0000256" key="1">
    <source>
        <dbReference type="SAM" id="MobiDB-lite"/>
    </source>
</evidence>
<protein>
    <submittedName>
        <fullName evidence="2">Uncharacterized protein</fullName>
    </submittedName>
</protein>
<gene>
    <name evidence="2" type="ORF">ACFPK8_08695</name>
</gene>
<feature type="region of interest" description="Disordered" evidence="1">
    <location>
        <begin position="1"/>
        <end position="50"/>
    </location>
</feature>
<keyword evidence="3" id="KW-1185">Reference proteome</keyword>
<proteinExistence type="predicted"/>
<accession>A0ABW0FF01</accession>
<reference evidence="3" key="1">
    <citation type="journal article" date="2019" name="Int. J. Syst. Evol. Microbiol.">
        <title>The Global Catalogue of Microorganisms (GCM) 10K type strain sequencing project: providing services to taxonomists for standard genome sequencing and annotation.</title>
        <authorList>
            <consortium name="The Broad Institute Genomics Platform"/>
            <consortium name="The Broad Institute Genome Sequencing Center for Infectious Disease"/>
            <person name="Wu L."/>
            <person name="Ma J."/>
        </authorList>
    </citation>
    <scope>NUCLEOTIDE SEQUENCE [LARGE SCALE GENOMIC DNA]</scope>
    <source>
        <strain evidence="3">CGMCC 1.16455</strain>
    </source>
</reference>
<dbReference type="Proteomes" id="UP001595937">
    <property type="component" value="Unassembled WGS sequence"/>
</dbReference>
<dbReference type="EMBL" id="JBHSLN010000022">
    <property type="protein sequence ID" value="MFC5297588.1"/>
    <property type="molecule type" value="Genomic_DNA"/>
</dbReference>
<organism evidence="2 3">
    <name type="scientific">Brachybacterium tyrofermentans</name>
    <dbReference type="NCBI Taxonomy" id="47848"/>
    <lineage>
        <taxon>Bacteria</taxon>
        <taxon>Bacillati</taxon>
        <taxon>Actinomycetota</taxon>
        <taxon>Actinomycetes</taxon>
        <taxon>Micrococcales</taxon>
        <taxon>Dermabacteraceae</taxon>
        <taxon>Brachybacterium</taxon>
    </lineage>
</organism>
<evidence type="ECO:0000313" key="3">
    <source>
        <dbReference type="Proteomes" id="UP001595937"/>
    </source>
</evidence>